<evidence type="ECO:0000313" key="1">
    <source>
        <dbReference type="EMBL" id="KAI6093940.1"/>
    </source>
</evidence>
<comment type="caution">
    <text evidence="1">The sequence shown here is derived from an EMBL/GenBank/DDBJ whole genome shotgun (WGS) entry which is preliminary data.</text>
</comment>
<reference evidence="1 2" key="1">
    <citation type="journal article" date="2022" name="New Phytol.">
        <title>Ecological generalism drives hyperdiversity of secondary metabolite gene clusters in xylarialean endophytes.</title>
        <authorList>
            <person name="Franco M.E.E."/>
            <person name="Wisecaver J.H."/>
            <person name="Arnold A.E."/>
            <person name="Ju Y.M."/>
            <person name="Slot J.C."/>
            <person name="Ahrendt S."/>
            <person name="Moore L.P."/>
            <person name="Eastman K.E."/>
            <person name="Scott K."/>
            <person name="Konkel Z."/>
            <person name="Mondo S.J."/>
            <person name="Kuo A."/>
            <person name="Hayes R.D."/>
            <person name="Haridas S."/>
            <person name="Andreopoulos B."/>
            <person name="Riley R."/>
            <person name="LaButti K."/>
            <person name="Pangilinan J."/>
            <person name="Lipzen A."/>
            <person name="Amirebrahimi M."/>
            <person name="Yan J."/>
            <person name="Adam C."/>
            <person name="Keymanesh K."/>
            <person name="Ng V."/>
            <person name="Louie K."/>
            <person name="Northen T."/>
            <person name="Drula E."/>
            <person name="Henrissat B."/>
            <person name="Hsieh H.M."/>
            <person name="Youens-Clark K."/>
            <person name="Lutzoni F."/>
            <person name="Miadlikowska J."/>
            <person name="Eastwood D.C."/>
            <person name="Hamelin R.C."/>
            <person name="Grigoriev I.V."/>
            <person name="U'Ren J.M."/>
        </authorList>
    </citation>
    <scope>NUCLEOTIDE SEQUENCE [LARGE SCALE GENOMIC DNA]</scope>
    <source>
        <strain evidence="1 2">ER1909</strain>
    </source>
</reference>
<proteinExistence type="predicted"/>
<organism evidence="1 2">
    <name type="scientific">Hypoxylon rubiginosum</name>
    <dbReference type="NCBI Taxonomy" id="110542"/>
    <lineage>
        <taxon>Eukaryota</taxon>
        <taxon>Fungi</taxon>
        <taxon>Dikarya</taxon>
        <taxon>Ascomycota</taxon>
        <taxon>Pezizomycotina</taxon>
        <taxon>Sordariomycetes</taxon>
        <taxon>Xylariomycetidae</taxon>
        <taxon>Xylariales</taxon>
        <taxon>Hypoxylaceae</taxon>
        <taxon>Hypoxylon</taxon>
    </lineage>
</organism>
<name>A0ACC0DPJ0_9PEZI</name>
<dbReference type="Proteomes" id="UP001497680">
    <property type="component" value="Unassembled WGS sequence"/>
</dbReference>
<evidence type="ECO:0000313" key="2">
    <source>
        <dbReference type="Proteomes" id="UP001497680"/>
    </source>
</evidence>
<protein>
    <submittedName>
        <fullName evidence="1">Uncharacterized protein</fullName>
    </submittedName>
</protein>
<keyword evidence="2" id="KW-1185">Reference proteome</keyword>
<gene>
    <name evidence="1" type="ORF">F4821DRAFT_266492</name>
</gene>
<accession>A0ACC0DPJ0</accession>
<sequence length="247" mass="27767">MGQEASKPLPGTKFQVIGAGLPRTGTASFSKALEILLQGPVYHGGTQNCKGPSSNLKTWISVLEHTPIRSPEDEKFVLSHISALTDGYAAITSAPGFCFVPELMRLYPDAKVICTWHLKVILFPLSPMRYFPRYLEALAAGRWAEMYHTSGKPTKHVGTQLWDRHIEYLREVVPPEKLVFFDVRDGWEPLCKALGCEVPKGIDFPQINERAGMESFAREQVRQGLIRWIMIIGTVVAAIVFCRLWLR</sequence>
<dbReference type="EMBL" id="MU394280">
    <property type="protein sequence ID" value="KAI6093940.1"/>
    <property type="molecule type" value="Genomic_DNA"/>
</dbReference>